<reference evidence="3" key="1">
    <citation type="submission" date="2016-09" db="EMBL/GenBank/DDBJ databases">
        <authorList>
            <person name="Varghese N."/>
            <person name="Submissions S."/>
        </authorList>
    </citation>
    <scope>NUCLEOTIDE SEQUENCE [LARGE SCALE GENOMIC DNA]</scope>
    <source>
        <strain evidence="3">25nlg</strain>
    </source>
</reference>
<keyword evidence="1" id="KW-1133">Transmembrane helix</keyword>
<keyword evidence="3" id="KW-1185">Reference proteome</keyword>
<evidence type="ECO:0000313" key="2">
    <source>
        <dbReference type="EMBL" id="SDB97551.1"/>
    </source>
</evidence>
<gene>
    <name evidence="2" type="ORF">SAMN05421737_104174</name>
</gene>
<evidence type="ECO:0000256" key="1">
    <source>
        <dbReference type="SAM" id="Phobius"/>
    </source>
</evidence>
<name>A0A1G6HTI5_9BACI</name>
<dbReference type="EMBL" id="FMYM01000004">
    <property type="protein sequence ID" value="SDB97551.1"/>
    <property type="molecule type" value="Genomic_DNA"/>
</dbReference>
<feature type="transmembrane region" description="Helical" evidence="1">
    <location>
        <begin position="59"/>
        <end position="92"/>
    </location>
</feature>
<evidence type="ECO:0000313" key="3">
    <source>
        <dbReference type="Proteomes" id="UP000242662"/>
    </source>
</evidence>
<organism evidence="2 3">
    <name type="scientific">Shouchella lonarensis</name>
    <dbReference type="NCBI Taxonomy" id="1464122"/>
    <lineage>
        <taxon>Bacteria</taxon>
        <taxon>Bacillati</taxon>
        <taxon>Bacillota</taxon>
        <taxon>Bacilli</taxon>
        <taxon>Bacillales</taxon>
        <taxon>Bacillaceae</taxon>
        <taxon>Shouchella</taxon>
    </lineage>
</organism>
<dbReference type="AlphaFoldDB" id="A0A1G6HTI5"/>
<keyword evidence="1" id="KW-0472">Membrane</keyword>
<sequence length="108" mass="12229">MGRMAKIIVINSIATLIVLAAFIMFKSVLWIAGAFFVAFLWQDLMRQYWLDKGDEKLKWIMINTTTSIIILSAAVSKSILLVVIAAILALAFHHLSKKYWINSTQKVT</sequence>
<proteinExistence type="predicted"/>
<protein>
    <submittedName>
        <fullName evidence="2">Uncharacterized protein</fullName>
    </submittedName>
</protein>
<dbReference type="STRING" id="1464122.SAMN05421737_104174"/>
<keyword evidence="1" id="KW-0812">Transmembrane</keyword>
<dbReference type="Proteomes" id="UP000242662">
    <property type="component" value="Unassembled WGS sequence"/>
</dbReference>
<feature type="transmembrane region" description="Helical" evidence="1">
    <location>
        <begin position="12"/>
        <end position="39"/>
    </location>
</feature>
<accession>A0A1G6HTI5</accession>
<dbReference type="RefSeq" id="WP_090775291.1">
    <property type="nucleotide sequence ID" value="NZ_FMYM01000004.1"/>
</dbReference>